<feature type="non-terminal residue" evidence="1">
    <location>
        <position position="1"/>
    </location>
</feature>
<name>X1B4L7_9ZZZZ</name>
<sequence length="45" mass="5038">NLDKKAKTSAANRTDEISTIFTWTSNSSLLFNNTKEPFSTIMILS</sequence>
<gene>
    <name evidence="1" type="ORF">S01H4_46262</name>
</gene>
<accession>X1B4L7</accession>
<dbReference type="AlphaFoldDB" id="X1B4L7"/>
<protein>
    <submittedName>
        <fullName evidence="1">Uncharacterized protein</fullName>
    </submittedName>
</protein>
<comment type="caution">
    <text evidence="1">The sequence shown here is derived from an EMBL/GenBank/DDBJ whole genome shotgun (WGS) entry which is preliminary data.</text>
</comment>
<proteinExistence type="predicted"/>
<evidence type="ECO:0000313" key="1">
    <source>
        <dbReference type="EMBL" id="GAG90669.1"/>
    </source>
</evidence>
<reference evidence="1" key="1">
    <citation type="journal article" date="2014" name="Front. Microbiol.">
        <title>High frequency of phylogenetically diverse reductive dehalogenase-homologous genes in deep subseafloor sedimentary metagenomes.</title>
        <authorList>
            <person name="Kawai M."/>
            <person name="Futagami T."/>
            <person name="Toyoda A."/>
            <person name="Takaki Y."/>
            <person name="Nishi S."/>
            <person name="Hori S."/>
            <person name="Arai W."/>
            <person name="Tsubouchi T."/>
            <person name="Morono Y."/>
            <person name="Uchiyama I."/>
            <person name="Ito T."/>
            <person name="Fujiyama A."/>
            <person name="Inagaki F."/>
            <person name="Takami H."/>
        </authorList>
    </citation>
    <scope>NUCLEOTIDE SEQUENCE</scope>
    <source>
        <strain evidence="1">Expedition CK06-06</strain>
    </source>
</reference>
<organism evidence="1">
    <name type="scientific">marine sediment metagenome</name>
    <dbReference type="NCBI Taxonomy" id="412755"/>
    <lineage>
        <taxon>unclassified sequences</taxon>
        <taxon>metagenomes</taxon>
        <taxon>ecological metagenomes</taxon>
    </lineage>
</organism>
<dbReference type="EMBL" id="BART01025833">
    <property type="protein sequence ID" value="GAG90669.1"/>
    <property type="molecule type" value="Genomic_DNA"/>
</dbReference>